<dbReference type="Pfam" id="PF01958">
    <property type="entry name" value="Asp_DH_C"/>
    <property type="match status" value="1"/>
</dbReference>
<dbReference type="InterPro" id="IPR005106">
    <property type="entry name" value="Asp/hSer_DH_NAD-bd"/>
</dbReference>
<dbReference type="KEGG" id="aqu:100635018"/>
<protein>
    <recommendedName>
        <fullName evidence="2">Aspartate dehydrogenase domain-containing protein</fullName>
    </recommendedName>
</protein>
<proteinExistence type="inferred from homology"/>
<dbReference type="SUPFAM" id="SSF51735">
    <property type="entry name" value="NAD(P)-binding Rossmann-fold domains"/>
    <property type="match status" value="1"/>
</dbReference>
<comment type="similarity">
    <text evidence="1">Belongs to the L-aspartate dehydrogenase family.</text>
</comment>
<keyword evidence="3" id="KW-0812">Transmembrane</keyword>
<evidence type="ECO:0000256" key="3">
    <source>
        <dbReference type="SAM" id="Phobius"/>
    </source>
</evidence>
<organism evidence="6 7">
    <name type="scientific">Amphimedon queenslandica</name>
    <name type="common">Sponge</name>
    <dbReference type="NCBI Taxonomy" id="400682"/>
    <lineage>
        <taxon>Eukaryota</taxon>
        <taxon>Metazoa</taxon>
        <taxon>Porifera</taxon>
        <taxon>Demospongiae</taxon>
        <taxon>Heteroscleromorpha</taxon>
        <taxon>Haplosclerida</taxon>
        <taxon>Niphatidae</taxon>
        <taxon>Amphimedon</taxon>
    </lineage>
</organism>
<evidence type="ECO:0000256" key="2">
    <source>
        <dbReference type="ARBA" id="ARBA00020169"/>
    </source>
</evidence>
<dbReference type="GeneID" id="100635018"/>
<reference evidence="6" key="2">
    <citation type="submission" date="2024-06" db="UniProtKB">
        <authorList>
            <consortium name="EnsemblMetazoa"/>
        </authorList>
    </citation>
    <scope>IDENTIFICATION</scope>
</reference>
<evidence type="ECO:0000313" key="6">
    <source>
        <dbReference type="EnsemblMetazoa" id="XP_019850086.1"/>
    </source>
</evidence>
<name>A0AAN0J047_AMPQE</name>
<dbReference type="Gene3D" id="3.40.50.720">
    <property type="entry name" value="NAD(P)-binding Rossmann-like Domain"/>
    <property type="match status" value="1"/>
</dbReference>
<evidence type="ECO:0000256" key="1">
    <source>
        <dbReference type="ARBA" id="ARBA00008331"/>
    </source>
</evidence>
<dbReference type="PANTHER" id="PTHR31873">
    <property type="entry name" value="L-ASPARTATE DEHYDROGENASE-RELATED"/>
    <property type="match status" value="1"/>
</dbReference>
<dbReference type="AlphaFoldDB" id="A0AAN0J047"/>
<accession>A0AAN0J047</accession>
<dbReference type="InterPro" id="IPR002811">
    <property type="entry name" value="Asp_DH"/>
</dbReference>
<reference evidence="7" key="1">
    <citation type="journal article" date="2010" name="Nature">
        <title>The Amphimedon queenslandica genome and the evolution of animal complexity.</title>
        <authorList>
            <person name="Srivastava M."/>
            <person name="Simakov O."/>
            <person name="Chapman J."/>
            <person name="Fahey B."/>
            <person name="Gauthier M.E."/>
            <person name="Mitros T."/>
            <person name="Richards G.S."/>
            <person name="Conaco C."/>
            <person name="Dacre M."/>
            <person name="Hellsten U."/>
            <person name="Larroux C."/>
            <person name="Putnam N.H."/>
            <person name="Stanke M."/>
            <person name="Adamska M."/>
            <person name="Darling A."/>
            <person name="Degnan S.M."/>
            <person name="Oakley T.H."/>
            <person name="Plachetzki D.C."/>
            <person name="Zhai Y."/>
            <person name="Adamski M."/>
            <person name="Calcino A."/>
            <person name="Cummins S.F."/>
            <person name="Goodstein D.M."/>
            <person name="Harris C."/>
            <person name="Jackson D.J."/>
            <person name="Leys S.P."/>
            <person name="Shu S."/>
            <person name="Woodcroft B.J."/>
            <person name="Vervoort M."/>
            <person name="Kosik K.S."/>
            <person name="Manning G."/>
            <person name="Degnan B.M."/>
            <person name="Rokhsar D.S."/>
        </authorList>
    </citation>
    <scope>NUCLEOTIDE SEQUENCE [LARGE SCALE GENOMIC DNA]</scope>
</reference>
<dbReference type="PANTHER" id="PTHR31873:SF6">
    <property type="entry name" value="ASPARTATE DEHYDROGENASE DOMAIN-CONTAINING PROTEIN"/>
    <property type="match status" value="1"/>
</dbReference>
<dbReference type="GO" id="GO:0033735">
    <property type="term" value="F:aspartate dehydrogenase [NAD(P)+] activity"/>
    <property type="evidence" value="ECO:0007669"/>
    <property type="project" value="InterPro"/>
</dbReference>
<dbReference type="Pfam" id="PF03447">
    <property type="entry name" value="NAD_binding_3"/>
    <property type="match status" value="1"/>
</dbReference>
<dbReference type="Gene3D" id="3.30.360.10">
    <property type="entry name" value="Dihydrodipicolinate Reductase, domain 2"/>
    <property type="match status" value="1"/>
</dbReference>
<feature type="domain" description="Aspartate/homoserine dehydrogenase NAD-binding" evidence="5">
    <location>
        <begin position="57"/>
        <end position="159"/>
    </location>
</feature>
<evidence type="ECO:0000259" key="5">
    <source>
        <dbReference type="Pfam" id="PF03447"/>
    </source>
</evidence>
<feature type="transmembrane region" description="Helical" evidence="3">
    <location>
        <begin position="20"/>
        <end position="40"/>
    </location>
</feature>
<evidence type="ECO:0000313" key="7">
    <source>
        <dbReference type="Proteomes" id="UP000007879"/>
    </source>
</evidence>
<dbReference type="GO" id="GO:0050661">
    <property type="term" value="F:NADP binding"/>
    <property type="evidence" value="ECO:0007669"/>
    <property type="project" value="InterPro"/>
</dbReference>
<keyword evidence="3" id="KW-1133">Transmembrane helix</keyword>
<dbReference type="Proteomes" id="UP000007879">
    <property type="component" value="Unassembled WGS sequence"/>
</dbReference>
<evidence type="ECO:0000259" key="4">
    <source>
        <dbReference type="Pfam" id="PF01958"/>
    </source>
</evidence>
<dbReference type="EnsemblMetazoa" id="XM_019994527.1">
    <property type="protein sequence ID" value="XP_019850086.1"/>
    <property type="gene ID" value="LOC100635018"/>
</dbReference>
<dbReference type="SUPFAM" id="SSF55347">
    <property type="entry name" value="Glyceraldehyde-3-phosphate dehydrogenase-like, C-terminal domain"/>
    <property type="match status" value="1"/>
</dbReference>
<feature type="domain" description="Aspartate dehydrogenase" evidence="4">
    <location>
        <begin position="213"/>
        <end position="289"/>
    </location>
</feature>
<dbReference type="RefSeq" id="XP_019850086.1">
    <property type="nucleotide sequence ID" value="XM_019994527.1"/>
</dbReference>
<dbReference type="InterPro" id="IPR036291">
    <property type="entry name" value="NAD(P)-bd_dom_sf"/>
</dbReference>
<sequence length="321" mass="35193">MVTDLFGCGQTNHLQNYGSFVVSVVIYMWLQYIPAVKLLWKRLFFEIMEKRRVGIVGFGSLGQYLYHALQDSKDEYEIAFVWNRSAEKMRDIVPPELILNDLKSCHSKSPHIIIEVAHPSIAAEYGALFLQSADFLIGSGTALADDEVMKRIKGACTAHALYVPVGALWGGHDIQRMADRGTLKGLKITMKKPPAALKVVGPLKDKLELVKDTPLVLYEGPVKDLCPLAPCNVNTMAGASIIAHNLGFDQVIGCLVADPSLTYHVVEVEVKGPGSDENHFSVRVTRCTPAIVGEVTGKQTFFTFLSSLLAARDKGPGIHLC</sequence>
<dbReference type="GO" id="GO:0009435">
    <property type="term" value="P:NAD+ biosynthetic process"/>
    <property type="evidence" value="ECO:0007669"/>
    <property type="project" value="InterPro"/>
</dbReference>
<keyword evidence="7" id="KW-1185">Reference proteome</keyword>
<keyword evidence="3" id="KW-0472">Membrane</keyword>